<dbReference type="InterPro" id="IPR036282">
    <property type="entry name" value="Glutathione-S-Trfase_C_sf"/>
</dbReference>
<dbReference type="AlphaFoldDB" id="A0A834HFT5"/>
<accession>A0A834HFT5</accession>
<keyword evidence="4" id="KW-1185">Reference proteome</keyword>
<comment type="caution">
    <text evidence="3">The sequence shown here is derived from an EMBL/GenBank/DDBJ whole genome shotgun (WGS) entry which is preliminary data.</text>
</comment>
<gene>
    <name evidence="3" type="ORF">RHSIM_Rhsim01G0238200</name>
</gene>
<reference evidence="3" key="1">
    <citation type="submission" date="2019-11" db="EMBL/GenBank/DDBJ databases">
        <authorList>
            <person name="Liu Y."/>
            <person name="Hou J."/>
            <person name="Li T.-Q."/>
            <person name="Guan C.-H."/>
            <person name="Wu X."/>
            <person name="Wu H.-Z."/>
            <person name="Ling F."/>
            <person name="Zhang R."/>
            <person name="Shi X.-G."/>
            <person name="Ren J.-P."/>
            <person name="Chen E.-F."/>
            <person name="Sun J.-M."/>
        </authorList>
    </citation>
    <scope>NUCLEOTIDE SEQUENCE</scope>
    <source>
        <strain evidence="3">Adult_tree_wgs_1</strain>
        <tissue evidence="3">Leaves</tissue>
    </source>
</reference>
<name>A0A834HFT5_RHOSS</name>
<dbReference type="PANTHER" id="PTHR11260">
    <property type="entry name" value="GLUTATHIONE S-TRANSFERASE, GST, SUPERFAMILY, GST DOMAIN CONTAINING"/>
    <property type="match status" value="1"/>
</dbReference>
<organism evidence="3 4">
    <name type="scientific">Rhododendron simsii</name>
    <name type="common">Sims's rhododendron</name>
    <dbReference type="NCBI Taxonomy" id="118357"/>
    <lineage>
        <taxon>Eukaryota</taxon>
        <taxon>Viridiplantae</taxon>
        <taxon>Streptophyta</taxon>
        <taxon>Embryophyta</taxon>
        <taxon>Tracheophyta</taxon>
        <taxon>Spermatophyta</taxon>
        <taxon>Magnoliopsida</taxon>
        <taxon>eudicotyledons</taxon>
        <taxon>Gunneridae</taxon>
        <taxon>Pentapetalae</taxon>
        <taxon>asterids</taxon>
        <taxon>Ericales</taxon>
        <taxon>Ericaceae</taxon>
        <taxon>Ericoideae</taxon>
        <taxon>Rhodoreae</taxon>
        <taxon>Rhododendron</taxon>
    </lineage>
</organism>
<evidence type="ECO:0000256" key="1">
    <source>
        <dbReference type="SAM" id="MobiDB-lite"/>
    </source>
</evidence>
<dbReference type="GO" id="GO:0005737">
    <property type="term" value="C:cytoplasm"/>
    <property type="evidence" value="ECO:0007669"/>
    <property type="project" value="TreeGrafter"/>
</dbReference>
<dbReference type="Gene3D" id="1.20.1050.10">
    <property type="match status" value="1"/>
</dbReference>
<dbReference type="InterPro" id="IPR010987">
    <property type="entry name" value="Glutathione-S-Trfase_C-like"/>
</dbReference>
<dbReference type="GO" id="GO:0006749">
    <property type="term" value="P:glutathione metabolic process"/>
    <property type="evidence" value="ECO:0007669"/>
    <property type="project" value="InterPro"/>
</dbReference>
<evidence type="ECO:0000313" key="3">
    <source>
        <dbReference type="EMBL" id="KAF7153289.1"/>
    </source>
</evidence>
<feature type="domain" description="GST C-terminal" evidence="2">
    <location>
        <begin position="423"/>
        <end position="561"/>
    </location>
</feature>
<dbReference type="OrthoDB" id="202840at2759"/>
<dbReference type="EMBL" id="WJXA01000001">
    <property type="protein sequence ID" value="KAF7153289.1"/>
    <property type="molecule type" value="Genomic_DNA"/>
</dbReference>
<protein>
    <recommendedName>
        <fullName evidence="2">GST C-terminal domain-containing protein</fullName>
    </recommendedName>
</protein>
<sequence length="569" mass="63469">MSSSNSMYVLVYICGHVVQQPNGPSYVGGRTIPLSIVRGITLNDLQEMIWNAAGMPAAVMKITYPFPIMSYPHATYQYAAVDVVDDSSIGIMFDISDKITGYTPVLFTETMDAIGSQANESVVHHRSSHRSQQQSRPNISQHRRNDNTFIENEENFEDVDEEPIIHEEVHDDITDIGAFEMHIRDIDEASQSSEEDVDALLEADEGEQGPIFLFEKPSTLMTEDTWTNFVDPSPPMPTSSHVGWDGRSELFEGQVEPLEMALPVELLQHPFISKSAQHGSITHSSPRCVLDWSSSEFYDEESEIEVEEEVSELRLDSVRERIGKLASSAGAIWESDGWEVVRNLAIGNRAEQIPILNSEYSDFVTRDRETVGTSSEYSDSTGIATANLEFPGFGGGIPAECSGTSRRHGPRAAVRAVDAGGQDFTAGGRFEFIVAWAWLLRKAHEQLGFRPVNEAYSLGKQVWLSTGEAQEAAKKELLEFFKLMEGELGQKPYFGGETLGFVDVALIPFYTWFSALEHCGNFLMVEECPKLVAWAHKCMEEESVSKTLPDLKKAFDFLMDFIKKLKANN</sequence>
<proteinExistence type="predicted"/>
<evidence type="ECO:0000313" key="4">
    <source>
        <dbReference type="Proteomes" id="UP000626092"/>
    </source>
</evidence>
<dbReference type="GO" id="GO:0004364">
    <property type="term" value="F:glutathione transferase activity"/>
    <property type="evidence" value="ECO:0007669"/>
    <property type="project" value="InterPro"/>
</dbReference>
<dbReference type="PROSITE" id="PS50405">
    <property type="entry name" value="GST_CTER"/>
    <property type="match status" value="1"/>
</dbReference>
<dbReference type="PANTHER" id="PTHR11260:SF769">
    <property type="entry name" value="GLUTATHIONE TRANSFERASE"/>
    <property type="match status" value="1"/>
</dbReference>
<feature type="region of interest" description="Disordered" evidence="1">
    <location>
        <begin position="119"/>
        <end position="147"/>
    </location>
</feature>
<dbReference type="InterPro" id="IPR045073">
    <property type="entry name" value="Omega/Tau-like"/>
</dbReference>
<evidence type="ECO:0000259" key="2">
    <source>
        <dbReference type="PROSITE" id="PS50405"/>
    </source>
</evidence>
<dbReference type="Pfam" id="PF13410">
    <property type="entry name" value="GST_C_2"/>
    <property type="match status" value="1"/>
</dbReference>
<dbReference type="SUPFAM" id="SSF47616">
    <property type="entry name" value="GST C-terminal domain-like"/>
    <property type="match status" value="1"/>
</dbReference>
<dbReference type="Proteomes" id="UP000626092">
    <property type="component" value="Unassembled WGS sequence"/>
</dbReference>
<dbReference type="CDD" id="cd03185">
    <property type="entry name" value="GST_C_Tau"/>
    <property type="match status" value="1"/>
</dbReference>
<dbReference type="InterPro" id="IPR045074">
    <property type="entry name" value="GST_C_Tau"/>
</dbReference>